<name>A0ACD3AF32_9AGAR</name>
<gene>
    <name evidence="1" type="ORF">BDN72DRAFT_889630</name>
</gene>
<evidence type="ECO:0000313" key="2">
    <source>
        <dbReference type="Proteomes" id="UP000308600"/>
    </source>
</evidence>
<accession>A0ACD3AF32</accession>
<reference evidence="1 2" key="1">
    <citation type="journal article" date="2019" name="Nat. Ecol. Evol.">
        <title>Megaphylogeny resolves global patterns of mushroom evolution.</title>
        <authorList>
            <person name="Varga T."/>
            <person name="Krizsan K."/>
            <person name="Foldi C."/>
            <person name="Dima B."/>
            <person name="Sanchez-Garcia M."/>
            <person name="Sanchez-Ramirez S."/>
            <person name="Szollosi G.J."/>
            <person name="Szarkandi J.G."/>
            <person name="Papp V."/>
            <person name="Albert L."/>
            <person name="Andreopoulos W."/>
            <person name="Angelini C."/>
            <person name="Antonin V."/>
            <person name="Barry K.W."/>
            <person name="Bougher N.L."/>
            <person name="Buchanan P."/>
            <person name="Buyck B."/>
            <person name="Bense V."/>
            <person name="Catcheside P."/>
            <person name="Chovatia M."/>
            <person name="Cooper J."/>
            <person name="Damon W."/>
            <person name="Desjardin D."/>
            <person name="Finy P."/>
            <person name="Geml J."/>
            <person name="Haridas S."/>
            <person name="Hughes K."/>
            <person name="Justo A."/>
            <person name="Karasinski D."/>
            <person name="Kautmanova I."/>
            <person name="Kiss B."/>
            <person name="Kocsube S."/>
            <person name="Kotiranta H."/>
            <person name="LaButti K.M."/>
            <person name="Lechner B.E."/>
            <person name="Liimatainen K."/>
            <person name="Lipzen A."/>
            <person name="Lukacs Z."/>
            <person name="Mihaltcheva S."/>
            <person name="Morgado L.N."/>
            <person name="Niskanen T."/>
            <person name="Noordeloos M.E."/>
            <person name="Ohm R.A."/>
            <person name="Ortiz-Santana B."/>
            <person name="Ovrebo C."/>
            <person name="Racz N."/>
            <person name="Riley R."/>
            <person name="Savchenko A."/>
            <person name="Shiryaev A."/>
            <person name="Soop K."/>
            <person name="Spirin V."/>
            <person name="Szebenyi C."/>
            <person name="Tomsovsky M."/>
            <person name="Tulloss R.E."/>
            <person name="Uehling J."/>
            <person name="Grigoriev I.V."/>
            <person name="Vagvolgyi C."/>
            <person name="Papp T."/>
            <person name="Martin F.M."/>
            <person name="Miettinen O."/>
            <person name="Hibbett D.S."/>
            <person name="Nagy L.G."/>
        </authorList>
    </citation>
    <scope>NUCLEOTIDE SEQUENCE [LARGE SCALE GENOMIC DNA]</scope>
    <source>
        <strain evidence="1 2">NL-1719</strain>
    </source>
</reference>
<protein>
    <submittedName>
        <fullName evidence="1">Uncharacterized protein</fullName>
    </submittedName>
</protein>
<proteinExistence type="predicted"/>
<dbReference type="Proteomes" id="UP000308600">
    <property type="component" value="Unassembled WGS sequence"/>
</dbReference>
<organism evidence="1 2">
    <name type="scientific">Pluteus cervinus</name>
    <dbReference type="NCBI Taxonomy" id="181527"/>
    <lineage>
        <taxon>Eukaryota</taxon>
        <taxon>Fungi</taxon>
        <taxon>Dikarya</taxon>
        <taxon>Basidiomycota</taxon>
        <taxon>Agaricomycotina</taxon>
        <taxon>Agaricomycetes</taxon>
        <taxon>Agaricomycetidae</taxon>
        <taxon>Agaricales</taxon>
        <taxon>Pluteineae</taxon>
        <taxon>Pluteaceae</taxon>
        <taxon>Pluteus</taxon>
    </lineage>
</organism>
<dbReference type="EMBL" id="ML208482">
    <property type="protein sequence ID" value="TFK64273.1"/>
    <property type="molecule type" value="Genomic_DNA"/>
</dbReference>
<sequence>MPRTLRPRNTKVNYANLNGQNEDEDTADEPRAGPSRPSRRLSIEDEEASGSDFAGDAEGPKEDEEEVGDAVDEDDEMDVDGDTVVAPGPAPQSKEKGKGKQPRKVSQKAQGKQPAPPASVATTTEAAPRSTRGKLPPKPSRRAGAASIAHSVKRNTYALPTPSVQHRHRAIPIYIRSGGIERLDAPPPLFGQPSTRIAPPLSLKSILKNSKAWGYNVGPGPLWELAEDKGWYKEALTEGENTDTDGGRRPLVHQNVPVKTGWKVLTADEARTYLPTDDILTEEGEFQPPPPIKCWFGPFGTQTQKSMNMFDSINLSTVFPARKSHVLNAGAPVWGIDWCPTHPAERVSRSHKQYLAVAPSSSRAHTIDIGVKVQRPFNACIQIWSLAPEGMDNEDAMDISSSNAGYMRCEMVICVDSGPAHEVKWCPLPSHDSESASIRPRKLGILSGTFEDGTFSVYVVPDPRDVTPPAWDPKHPVYVYLPEPLIRIELEETCCWSLDWANSDFVAIGTTHGIIAVYDLETAFKQSTDPSAPVIADLFPTHYLSVHQSAIRAITFVRAPPTDYTGVVQINQNPIIIASGGYDGLECLTDLRDGRPSAINRTRDVITTMAFSSYDGGPITIDHENIIKSYSASPSMLGRGHTLMDPLGPVWSVSVSDYHPQLAAGCADGACLTTNALRSTRRGGLVPFFVHKVYQLDYSRILGEFRMLEMFLPTELRDGGAIKKPAPPIVIDPVLLAPQSDSANADTSNGKAATPLQPTERESTRPTGAWPAEVGVNRVVWNNGNGLGSVGMLASATASGLCRVDVNWGRWMRDKVPYGGLERIWSWGEDGDDDDSDVE</sequence>
<evidence type="ECO:0000313" key="1">
    <source>
        <dbReference type="EMBL" id="TFK64273.1"/>
    </source>
</evidence>
<keyword evidence="2" id="KW-1185">Reference proteome</keyword>